<dbReference type="Pfam" id="PF09932">
    <property type="entry name" value="DUF2164"/>
    <property type="match status" value="1"/>
</dbReference>
<accession>A0ABS6A631</accession>
<sequence length="83" mass="9689">MSKIDFSRAEKEVMVEKLKSYFSEKLNHEIGGFDAEFLIDFFEKELGVLFYNKGLRDAQSIISTKVEEIVDTIYEIEKPVSFK</sequence>
<dbReference type="RefSeq" id="WP_216007224.1">
    <property type="nucleotide sequence ID" value="NZ_JAHKPV010000001.1"/>
</dbReference>
<dbReference type="EMBL" id="JAHKPV010000001">
    <property type="protein sequence ID" value="MBU2873407.1"/>
    <property type="molecule type" value="Genomic_DNA"/>
</dbReference>
<protein>
    <submittedName>
        <fullName evidence="1">DUF2164 domain-containing protein</fullName>
    </submittedName>
</protein>
<evidence type="ECO:0000313" key="2">
    <source>
        <dbReference type="Proteomes" id="UP000753376"/>
    </source>
</evidence>
<organism evidence="1 2">
    <name type="scientific">Marinobacter salexigens</name>
    <dbReference type="NCBI Taxonomy" id="1925763"/>
    <lineage>
        <taxon>Bacteria</taxon>
        <taxon>Pseudomonadati</taxon>
        <taxon>Pseudomonadota</taxon>
        <taxon>Gammaproteobacteria</taxon>
        <taxon>Pseudomonadales</taxon>
        <taxon>Marinobacteraceae</taxon>
        <taxon>Marinobacter</taxon>
    </lineage>
</organism>
<dbReference type="Proteomes" id="UP000753376">
    <property type="component" value="Unassembled WGS sequence"/>
</dbReference>
<proteinExistence type="predicted"/>
<dbReference type="InterPro" id="IPR018680">
    <property type="entry name" value="DUF2164"/>
</dbReference>
<reference evidence="1 2" key="1">
    <citation type="submission" date="2021-05" db="EMBL/GenBank/DDBJ databases">
        <title>Draft genomes of bacteria isolated from model marine particles.</title>
        <authorList>
            <person name="Datta M.S."/>
            <person name="Schwartzman J.A."/>
            <person name="Enke T.N."/>
            <person name="Saavedra J."/>
            <person name="Cermak N."/>
            <person name="Cordero O.X."/>
        </authorList>
    </citation>
    <scope>NUCLEOTIDE SEQUENCE [LARGE SCALE GENOMIC DNA]</scope>
    <source>
        <strain evidence="1 2">D2M19</strain>
    </source>
</reference>
<comment type="caution">
    <text evidence="1">The sequence shown here is derived from an EMBL/GenBank/DDBJ whole genome shotgun (WGS) entry which is preliminary data.</text>
</comment>
<evidence type="ECO:0000313" key="1">
    <source>
        <dbReference type="EMBL" id="MBU2873407.1"/>
    </source>
</evidence>
<keyword evidence="2" id="KW-1185">Reference proteome</keyword>
<gene>
    <name evidence="1" type="ORF">KO508_05225</name>
</gene>
<name>A0ABS6A631_9GAMM</name>